<evidence type="ECO:0000256" key="1">
    <source>
        <dbReference type="ARBA" id="ARBA00004606"/>
    </source>
</evidence>
<dbReference type="STRING" id="2163413.A0A4P6XWG7"/>
<keyword evidence="7" id="KW-1133">Transmembrane helix</keyword>
<evidence type="ECO:0000256" key="4">
    <source>
        <dbReference type="ARBA" id="ARBA00022679"/>
    </source>
</evidence>
<evidence type="ECO:0000313" key="11">
    <source>
        <dbReference type="Proteomes" id="UP000292447"/>
    </source>
</evidence>
<evidence type="ECO:0000256" key="7">
    <source>
        <dbReference type="ARBA" id="ARBA00022989"/>
    </source>
</evidence>
<evidence type="ECO:0000256" key="3">
    <source>
        <dbReference type="ARBA" id="ARBA00022676"/>
    </source>
</evidence>
<dbReference type="AlphaFoldDB" id="A0A4P6XWG7"/>
<organism evidence="10 11">
    <name type="scientific">Metschnikowia aff. pulcherrima</name>
    <dbReference type="NCBI Taxonomy" id="2163413"/>
    <lineage>
        <taxon>Eukaryota</taxon>
        <taxon>Fungi</taxon>
        <taxon>Dikarya</taxon>
        <taxon>Ascomycota</taxon>
        <taxon>Saccharomycotina</taxon>
        <taxon>Pichiomycetes</taxon>
        <taxon>Metschnikowiaceae</taxon>
        <taxon>Metschnikowia</taxon>
    </lineage>
</organism>
<reference evidence="11" key="1">
    <citation type="submission" date="2019-03" db="EMBL/GenBank/DDBJ databases">
        <title>Snf2 controls pulcherriminic acid biosynthesis and connects pigmentation and antifungal activity of the yeast Metschnikowia pulcherrima.</title>
        <authorList>
            <person name="Gore-Lloyd D."/>
            <person name="Sumann I."/>
            <person name="Brachmann A.O."/>
            <person name="Schneeberger K."/>
            <person name="Ortiz-Merino R.A."/>
            <person name="Moreno-Beltran M."/>
            <person name="Schlaefli M."/>
            <person name="Kirner P."/>
            <person name="Santos Kron A."/>
            <person name="Wolfe K.H."/>
            <person name="Piel J."/>
            <person name="Ahrens C.H."/>
            <person name="Henk D."/>
            <person name="Freimoser F.M."/>
        </authorList>
    </citation>
    <scope>NUCLEOTIDE SEQUENCE [LARGE SCALE GENOMIC DNA]</scope>
    <source>
        <strain evidence="11">APC 1.2</strain>
    </source>
</reference>
<keyword evidence="4 10" id="KW-0808">Transferase</keyword>
<dbReference type="EMBL" id="CP034460">
    <property type="protein sequence ID" value="QBM90354.1"/>
    <property type="molecule type" value="Genomic_DNA"/>
</dbReference>
<keyword evidence="6" id="KW-0735">Signal-anchor</keyword>
<gene>
    <name evidence="10" type="primary">MPUL0E06030</name>
    <name evidence="10" type="ORF">METSCH_E06030</name>
</gene>
<keyword evidence="8" id="KW-0472">Membrane</keyword>
<keyword evidence="11" id="KW-1185">Reference proteome</keyword>
<name>A0A4P6XWG7_9ASCO</name>
<dbReference type="InterPro" id="IPR021988">
    <property type="entry name" value="BMT1"/>
</dbReference>
<keyword evidence="9" id="KW-0961">Cell wall biogenesis/degradation</keyword>
<evidence type="ECO:0000256" key="9">
    <source>
        <dbReference type="ARBA" id="ARBA00023316"/>
    </source>
</evidence>
<dbReference type="GO" id="GO:0016020">
    <property type="term" value="C:membrane"/>
    <property type="evidence" value="ECO:0007669"/>
    <property type="project" value="UniProtKB-SubCell"/>
</dbReference>
<dbReference type="Pfam" id="PF12141">
    <property type="entry name" value="BMT"/>
    <property type="match status" value="1"/>
</dbReference>
<comment type="similarity">
    <text evidence="2">Belongs to the BMT family.</text>
</comment>
<keyword evidence="3 10" id="KW-0328">Glycosyltransferase</keyword>
<keyword evidence="5" id="KW-0812">Transmembrane</keyword>
<protein>
    <submittedName>
        <fullName evidence="10">Beta-1,2-mannosyltransferase</fullName>
    </submittedName>
</protein>
<evidence type="ECO:0000256" key="6">
    <source>
        <dbReference type="ARBA" id="ARBA00022968"/>
    </source>
</evidence>
<evidence type="ECO:0000256" key="8">
    <source>
        <dbReference type="ARBA" id="ARBA00023136"/>
    </source>
</evidence>
<sequence length="625" mass="71839">MKFLTQIRFLIDLKALSVIPLFPGMLHRPLLSKRRLSVIISLFACAAFSTLIFFHDEPLPAETNWVNPPLKQKTPGIRLKARNVLLPAGIHFPRYALREHLSDTESEEWQILQLKKTLVMEHPPHEPGRFKSTEPFLFSRFEDSKCALEELKIVFAADTPEKLPVNLNTTFQIFNEEAEQYDDSYNQFLRPHIDKYLSADALENSWYRFSGTSVWLKDYSVHLVVSQLVFAEDGDRTKPKFSLPLAQIFDEKWDEVEDVRVVFPSNNVTGTPGFEVNNKTYILHRFPRILPIPFAIEEDGKNWGTEDLQMTLFQNDFGRDEPVLVFSSFHLNGEIEQDHSTGIRSVFMSYPFQVQIGKNIGRFEDESANKHVFTRTKQLKIEGEPEKPVEKNWVPFYNNYGDNQTHVMFATRLEPLKIIKCELWTENGECVVEHPGNEKKLSPLRGGTPFVSVKRIEADDREYFIGFAAAHLQDCGCGRRFYRPNIVVVERRGKKWSIVQVSTSVDIGAKILFWKPEGKVCEGVNAVLPRGIEFWDFDRDILSLDLSVNEIAVEKVHLSGVLKALEDKKYWEVKDYEKGESPVSCALDYSRDFCKAFGLENQGISSNFLKSIVPKGKEWVNGAVF</sequence>
<evidence type="ECO:0000256" key="5">
    <source>
        <dbReference type="ARBA" id="ARBA00022692"/>
    </source>
</evidence>
<comment type="subcellular location">
    <subcellularLocation>
        <location evidence="1">Membrane</location>
        <topology evidence="1">Single-pass type II membrane protein</topology>
    </subcellularLocation>
</comment>
<proteinExistence type="inferred from homology"/>
<evidence type="ECO:0000313" key="10">
    <source>
        <dbReference type="EMBL" id="QBM90354.1"/>
    </source>
</evidence>
<dbReference type="GO" id="GO:0000030">
    <property type="term" value="F:mannosyltransferase activity"/>
    <property type="evidence" value="ECO:0007669"/>
    <property type="project" value="InterPro"/>
</dbReference>
<dbReference type="Proteomes" id="UP000292447">
    <property type="component" value="Chromosome V"/>
</dbReference>
<evidence type="ECO:0000256" key="2">
    <source>
        <dbReference type="ARBA" id="ARBA00009486"/>
    </source>
</evidence>
<accession>A0A4P6XWG7</accession>
<dbReference type="GO" id="GO:0071555">
    <property type="term" value="P:cell wall organization"/>
    <property type="evidence" value="ECO:0007669"/>
    <property type="project" value="UniProtKB-KW"/>
</dbReference>